<evidence type="ECO:0000256" key="3">
    <source>
        <dbReference type="ARBA" id="ARBA00022525"/>
    </source>
</evidence>
<dbReference type="Pfam" id="PF04717">
    <property type="entry name" value="Phage_base_V"/>
    <property type="match status" value="1"/>
</dbReference>
<dbReference type="Pfam" id="PF22178">
    <property type="entry name" value="Gp5_trimer_C"/>
    <property type="match status" value="1"/>
</dbReference>
<dbReference type="InterPro" id="IPR037026">
    <property type="entry name" value="Vgr_OB-fold_dom_sf"/>
</dbReference>
<dbReference type="InterPro" id="IPR054030">
    <property type="entry name" value="Gp5_Vgr_C"/>
</dbReference>
<dbReference type="AlphaFoldDB" id="A0A497YWU4"/>
<dbReference type="GO" id="GO:0005576">
    <property type="term" value="C:extracellular region"/>
    <property type="evidence" value="ECO:0007669"/>
    <property type="project" value="UniProtKB-SubCell"/>
</dbReference>
<dbReference type="RefSeq" id="WP_010443405.1">
    <property type="nucleotide sequence ID" value="NZ_RCCT01000009.1"/>
</dbReference>
<reference evidence="6 7" key="1">
    <citation type="submission" date="2018-10" db="EMBL/GenBank/DDBJ databases">
        <title>Genomic Encyclopedia of Archaeal and Bacterial Type Strains, Phase II (KMG-II): from individual species to whole genera.</title>
        <authorList>
            <person name="Goeker M."/>
        </authorList>
    </citation>
    <scope>NUCLEOTIDE SEQUENCE [LARGE SCALE GENOMIC DNA]</scope>
    <source>
        <strain evidence="6 7">DSM 29317</strain>
    </source>
</reference>
<name>A0A497YWU4_9RHOB</name>
<comment type="caution">
    <text evidence="6">The sequence shown here is derived from an EMBL/GenBank/DDBJ whole genome shotgun (WGS) entry which is preliminary data.</text>
</comment>
<dbReference type="Gene3D" id="2.30.110.50">
    <property type="match status" value="1"/>
</dbReference>
<dbReference type="SUPFAM" id="SSF69279">
    <property type="entry name" value="Phage tail proteins"/>
    <property type="match status" value="2"/>
</dbReference>
<dbReference type="InterPro" id="IPR017847">
    <property type="entry name" value="T6SS_RhsGE_Vgr_subset"/>
</dbReference>
<dbReference type="InterPro" id="IPR050708">
    <property type="entry name" value="T6SS_VgrG/RHS"/>
</dbReference>
<feature type="domain" description="Gp5/Type VI secretion system Vgr C-terminal trimerisation" evidence="5">
    <location>
        <begin position="495"/>
        <end position="551"/>
    </location>
</feature>
<evidence type="ECO:0000313" key="6">
    <source>
        <dbReference type="EMBL" id="RLJ98493.1"/>
    </source>
</evidence>
<evidence type="ECO:0000313" key="7">
    <source>
        <dbReference type="Proteomes" id="UP000271700"/>
    </source>
</evidence>
<dbReference type="Pfam" id="PF05954">
    <property type="entry name" value="Phage_GPD"/>
    <property type="match status" value="1"/>
</dbReference>
<dbReference type="STRING" id="981384.GCA_000192475_00307"/>
<comment type="similarity">
    <text evidence="2">Belongs to the VgrG protein family.</text>
</comment>
<evidence type="ECO:0000259" key="5">
    <source>
        <dbReference type="Pfam" id="PF22178"/>
    </source>
</evidence>
<organism evidence="6 7">
    <name type="scientific">Ruegeria conchae</name>
    <dbReference type="NCBI Taxonomy" id="981384"/>
    <lineage>
        <taxon>Bacteria</taxon>
        <taxon>Pseudomonadati</taxon>
        <taxon>Pseudomonadota</taxon>
        <taxon>Alphaproteobacteria</taxon>
        <taxon>Rhodobacterales</taxon>
        <taxon>Roseobacteraceae</taxon>
        <taxon>Ruegeria</taxon>
    </lineage>
</organism>
<dbReference type="NCBIfam" id="TIGR03361">
    <property type="entry name" value="VI_Rhs_Vgr"/>
    <property type="match status" value="1"/>
</dbReference>
<gene>
    <name evidence="6" type="ORF">CLV75_4193</name>
</gene>
<dbReference type="PANTHER" id="PTHR32305:SF15">
    <property type="entry name" value="PROTEIN RHSA-RELATED"/>
    <property type="match status" value="1"/>
</dbReference>
<comment type="subcellular location">
    <subcellularLocation>
        <location evidence="1">Secreted</location>
    </subcellularLocation>
</comment>
<dbReference type="OrthoDB" id="9762420at2"/>
<keyword evidence="7" id="KW-1185">Reference proteome</keyword>
<dbReference type="NCBIfam" id="TIGR01646">
    <property type="entry name" value="vgr_GE"/>
    <property type="match status" value="1"/>
</dbReference>
<dbReference type="InterPro" id="IPR006531">
    <property type="entry name" value="Gp5/Vgr_OB"/>
</dbReference>
<evidence type="ECO:0000256" key="2">
    <source>
        <dbReference type="ARBA" id="ARBA00005558"/>
    </source>
</evidence>
<dbReference type="InterPro" id="IPR006533">
    <property type="entry name" value="T6SS_Vgr_RhsGE"/>
</dbReference>
<keyword evidence="3" id="KW-0964">Secreted</keyword>
<dbReference type="Gene3D" id="3.55.50.10">
    <property type="entry name" value="Baseplate protein-like domains"/>
    <property type="match status" value="1"/>
</dbReference>
<proteinExistence type="inferred from homology"/>
<dbReference type="Gene3D" id="4.10.220.110">
    <property type="match status" value="1"/>
</dbReference>
<dbReference type="Gene3D" id="2.40.50.230">
    <property type="entry name" value="Gp5 N-terminal domain"/>
    <property type="match status" value="1"/>
</dbReference>
<dbReference type="PANTHER" id="PTHR32305">
    <property type="match status" value="1"/>
</dbReference>
<protein>
    <submittedName>
        <fullName evidence="6">Type VI secretion system secreted protein VgrG</fullName>
    </submittedName>
</protein>
<sequence length="701" mass="78766">MAQGMQSKEWPLRITGSYSYGEDELVIRRAIVTEKLGELTDIQVEVLSPDKSIALDKLLGKIMTIHMAAAKGAERKFTGTIVRVERLALRDGFVQLLAELRPWFWMLDQTTDSRIFQNMTAVQIIEKIFGEYAFSDFKKSLSASYQQREYCVQYRETDFDFISRLMQEEGIYYYFDYANAERKLETLVLCDDVSAHKPIEGISTVEYRPGDDYKQRLPDCVSEWASSQEVVPGVVSLRDFDFNTPNAKLDVRANTKTKATHNYKSYELYDAPGHYYKETKLGTTRAQVRMEAEDARFDRRRGRASVRAMEVGKTFTLKEHPEKAQNDDFLITGATYYLQTTEGYGFEKNSQDLDTGALEFPDDGGEMFMVEFEAQPKSVKYRSPLTAPWPEISGLHTAIVTGKSGEEIWTDKHGRIKVQFHWDREGKKDENTTCWVRVVTPWSGKNWGMVSIPRIGQEVVIQFEEGDPDRPICTGMLYNADTMPPYALPANQTQTGIKTRSSKGGSAEMFNELMFEDKKGEELVRFQAQKDHEKLVKNMSTITVGYDKLDKGGNGGDGCLSQVVKKNVDETIKEGDHTFKIETGSQTVEIKTDQTETVEGKSTRTVTGNNTETIKTGNKTTTVNTGNIQVDAKSGKITVTAMQSIELKVGGSSIKLDPTSITIKSTMIKVQANAKLDAKSPMTTVNGDAMLTLKGGLTMIN</sequence>
<dbReference type="EMBL" id="RCCT01000009">
    <property type="protein sequence ID" value="RLJ98493.1"/>
    <property type="molecule type" value="Genomic_DNA"/>
</dbReference>
<feature type="domain" description="Gp5/Type VI secretion system Vgr protein OB-fold" evidence="4">
    <location>
        <begin position="411"/>
        <end position="478"/>
    </location>
</feature>
<evidence type="ECO:0000259" key="4">
    <source>
        <dbReference type="Pfam" id="PF04717"/>
    </source>
</evidence>
<evidence type="ECO:0000256" key="1">
    <source>
        <dbReference type="ARBA" id="ARBA00004613"/>
    </source>
</evidence>
<dbReference type="SUPFAM" id="SSF69255">
    <property type="entry name" value="gp5 N-terminal domain-like"/>
    <property type="match status" value="1"/>
</dbReference>
<accession>A0A497YWU4</accession>
<dbReference type="SUPFAM" id="SSF69349">
    <property type="entry name" value="Phage fibre proteins"/>
    <property type="match status" value="1"/>
</dbReference>
<dbReference type="Proteomes" id="UP000271700">
    <property type="component" value="Unassembled WGS sequence"/>
</dbReference>